<dbReference type="Pfam" id="PF12831">
    <property type="entry name" value="FAD_oxidored"/>
    <property type="match status" value="1"/>
</dbReference>
<dbReference type="Gene3D" id="3.50.50.60">
    <property type="entry name" value="FAD/NAD(P)-binding domain"/>
    <property type="match status" value="1"/>
</dbReference>
<evidence type="ECO:0000256" key="3">
    <source>
        <dbReference type="ARBA" id="ARBA00023002"/>
    </source>
</evidence>
<evidence type="ECO:0000256" key="1">
    <source>
        <dbReference type="ARBA" id="ARBA00022485"/>
    </source>
</evidence>
<dbReference type="SUPFAM" id="SSF51905">
    <property type="entry name" value="FAD/NAD(P)-binding domain"/>
    <property type="match status" value="1"/>
</dbReference>
<dbReference type="OrthoDB" id="668499at2"/>
<evidence type="ECO:0000256" key="6">
    <source>
        <dbReference type="SAM" id="SignalP"/>
    </source>
</evidence>
<gene>
    <name evidence="8" type="ORF">EZE20_18250</name>
</gene>
<evidence type="ECO:0000256" key="2">
    <source>
        <dbReference type="ARBA" id="ARBA00022723"/>
    </source>
</evidence>
<comment type="caution">
    <text evidence="8">The sequence shown here is derived from an EMBL/GenBank/DDBJ whole genome shotgun (WGS) entry which is preliminary data.</text>
</comment>
<dbReference type="GO" id="GO:0016491">
    <property type="term" value="F:oxidoreductase activity"/>
    <property type="evidence" value="ECO:0007669"/>
    <property type="project" value="UniProtKB-KW"/>
</dbReference>
<evidence type="ECO:0000259" key="7">
    <source>
        <dbReference type="Pfam" id="PF25275"/>
    </source>
</evidence>
<keyword evidence="2" id="KW-0479">Metal-binding</keyword>
<dbReference type="Proteomes" id="UP000295706">
    <property type="component" value="Unassembled WGS sequence"/>
</dbReference>
<dbReference type="EMBL" id="SMJU01000012">
    <property type="protein sequence ID" value="TDB62324.1"/>
    <property type="molecule type" value="Genomic_DNA"/>
</dbReference>
<dbReference type="InterPro" id="IPR033803">
    <property type="entry name" value="CBD-like_Golvesin-Xly"/>
</dbReference>
<organism evidence="8 9">
    <name type="scientific">Arundinibacter roseus</name>
    <dbReference type="NCBI Taxonomy" id="2070510"/>
    <lineage>
        <taxon>Bacteria</taxon>
        <taxon>Pseudomonadati</taxon>
        <taxon>Bacteroidota</taxon>
        <taxon>Cytophagia</taxon>
        <taxon>Cytophagales</taxon>
        <taxon>Spirosomataceae</taxon>
        <taxon>Arundinibacter</taxon>
    </lineage>
</organism>
<protein>
    <submittedName>
        <fullName evidence="8">FAD-dependent oxidoreductase</fullName>
    </submittedName>
</protein>
<name>A0A4R4K4F8_9BACT</name>
<feature type="signal peptide" evidence="6">
    <location>
        <begin position="1"/>
        <end position="23"/>
    </location>
</feature>
<feature type="chain" id="PRO_5020413381" evidence="6">
    <location>
        <begin position="24"/>
        <end position="670"/>
    </location>
</feature>
<dbReference type="Pfam" id="PF25275">
    <property type="entry name" value="Golvesin_C"/>
    <property type="match status" value="1"/>
</dbReference>
<dbReference type="GO" id="GO:0051539">
    <property type="term" value="F:4 iron, 4 sulfur cluster binding"/>
    <property type="evidence" value="ECO:0007669"/>
    <property type="project" value="UniProtKB-KW"/>
</dbReference>
<keyword evidence="5" id="KW-0411">Iron-sulfur</keyword>
<dbReference type="PANTHER" id="PTHR43498">
    <property type="entry name" value="FERREDOXIN:COB-COM HETERODISULFIDE REDUCTASE SUBUNIT A"/>
    <property type="match status" value="1"/>
</dbReference>
<dbReference type="InterPro" id="IPR039650">
    <property type="entry name" value="HdrA-like"/>
</dbReference>
<proteinExistence type="predicted"/>
<dbReference type="PANTHER" id="PTHR43498:SF1">
    <property type="entry name" value="COB--COM HETERODISULFIDE REDUCTASE IRON-SULFUR SUBUNIT A"/>
    <property type="match status" value="1"/>
</dbReference>
<evidence type="ECO:0000256" key="4">
    <source>
        <dbReference type="ARBA" id="ARBA00023004"/>
    </source>
</evidence>
<dbReference type="AlphaFoldDB" id="A0A4R4K4F8"/>
<feature type="domain" description="Golvesin/Xly CBD-like" evidence="7">
    <location>
        <begin position="532"/>
        <end position="665"/>
    </location>
</feature>
<evidence type="ECO:0000313" key="8">
    <source>
        <dbReference type="EMBL" id="TDB62324.1"/>
    </source>
</evidence>
<evidence type="ECO:0000313" key="9">
    <source>
        <dbReference type="Proteomes" id="UP000295706"/>
    </source>
</evidence>
<keyword evidence="1" id="KW-0004">4Fe-4S</keyword>
<keyword evidence="3" id="KW-0560">Oxidoreductase</keyword>
<evidence type="ECO:0000256" key="5">
    <source>
        <dbReference type="ARBA" id="ARBA00023014"/>
    </source>
</evidence>
<accession>A0A4R4K4F8</accession>
<keyword evidence="4" id="KW-0408">Iron</keyword>
<dbReference type="InterPro" id="IPR036188">
    <property type="entry name" value="FAD/NAD-bd_sf"/>
</dbReference>
<keyword evidence="6" id="KW-0732">Signal</keyword>
<keyword evidence="9" id="KW-1185">Reference proteome</keyword>
<dbReference type="RefSeq" id="WP_132120339.1">
    <property type="nucleotide sequence ID" value="NZ_SMJU01000012.1"/>
</dbReference>
<sequence length="670" mass="73985">MKKLPILLLLLLAICLPSQRTEALPPQTADVVIYGGTAAGVMAAYTAKKMGKLVLLIEPTTHLGGLTSGGLGYTDIGNKYAITGLSRDFYRRIGQHYGKFEQWTFEPKVAKQYLQQYLDEAGIKVLYSHRVIAAQIKNKRITSIVLENSISPQTSTNQTVAGKMFIDATYEGDLMARAGVSYAVGREANSDYNETINGVQLMNGHQFPDGVDPYKIPGKPESGLLWGISPEKLAANGSGDKKVQAYNYRICLSSDPANQIPITRPEGYDPTRYDLLVRLFEKQPAKQRLSDYFIWSRMPNQKTDINNRGGFSTDMIGMNYDYPEANYAERARIVKEHELYTKGLLYFFGHDPQVPKLMQEEMLKWGYPKDEYVENNHWSPQLYVREVRRMIGSYVMTQANCQGKEVVQDGVGMAAYTMDSHNIQRVVVDGQVKNEGNVEVGGFGPYPTSYRSLIPKASECENLLVPVCLSATHIAYGSIRMEPVFMVLAQSAAVAACLALDGKTSVQQVDVKKLQTELTNNPLANGSTPELLVDNENKTQVSVKGNWTTTTKGSYGPTALVSGAPNGEEQSVRFTPEISKPGMYKAYIYFPKIPGLSAISSVSIHDGTQTRTLAIKESEIVVEGQTSGEWFPLGEYTLSKGQKAFVEISTKNSNGVVIADAVLFVPHHKP</sequence>
<dbReference type="GO" id="GO:0046872">
    <property type="term" value="F:metal ion binding"/>
    <property type="evidence" value="ECO:0007669"/>
    <property type="project" value="UniProtKB-KW"/>
</dbReference>
<reference evidence="8 9" key="1">
    <citation type="submission" date="2019-02" db="EMBL/GenBank/DDBJ databases">
        <title>Arundinibacter roseus gen. nov., sp. nov., a new member of the family Cytophagaceae.</title>
        <authorList>
            <person name="Szuroczki S."/>
            <person name="Khayer B."/>
            <person name="Sproer C."/>
            <person name="Toumi M."/>
            <person name="Szabo A."/>
            <person name="Felfoldi T."/>
            <person name="Schumann P."/>
            <person name="Toth E."/>
        </authorList>
    </citation>
    <scope>NUCLEOTIDE SEQUENCE [LARGE SCALE GENOMIC DNA]</scope>
    <source>
        <strain evidence="8 9">DMA-k-7a</strain>
    </source>
</reference>